<dbReference type="Proteomes" id="UP001301152">
    <property type="component" value="Unassembled WGS sequence"/>
</dbReference>
<accession>A0ABT3QH43</accession>
<name>A0ABT3QH43_9PROT</name>
<reference evidence="1 2" key="1">
    <citation type="submission" date="2022-11" db="EMBL/GenBank/DDBJ databases">
        <title>Genome sequencing of Acetobacter type strain.</title>
        <authorList>
            <person name="Heo J."/>
            <person name="Lee D."/>
            <person name="Han B.-H."/>
            <person name="Hong S.-B."/>
            <person name="Kwon S.-W."/>
        </authorList>
    </citation>
    <scope>NUCLEOTIDE SEQUENCE [LARGE SCALE GENOMIC DNA]</scope>
    <source>
        <strain evidence="1 2">KACC 21253</strain>
    </source>
</reference>
<dbReference type="EMBL" id="JAPIUZ010000007">
    <property type="protein sequence ID" value="MCX2564602.1"/>
    <property type="molecule type" value="Genomic_DNA"/>
</dbReference>
<sequence length="55" mass="5858">MSGNDLTSGIGGIARHESALKPAEMRAFLFLGPALSGTKRYRQAATFYGMVHGTD</sequence>
<gene>
    <name evidence="1" type="ORF">OQ497_11635</name>
</gene>
<protein>
    <submittedName>
        <fullName evidence="1">Uncharacterized protein</fullName>
    </submittedName>
</protein>
<proteinExistence type="predicted"/>
<dbReference type="RefSeq" id="WP_158092829.1">
    <property type="nucleotide sequence ID" value="NZ_JAERKZ010000038.1"/>
</dbReference>
<keyword evidence="2" id="KW-1185">Reference proteome</keyword>
<comment type="caution">
    <text evidence="1">The sequence shown here is derived from an EMBL/GenBank/DDBJ whole genome shotgun (WGS) entry which is preliminary data.</text>
</comment>
<organism evidence="1 2">
    <name type="scientific">Acetobacter thailandicus</name>
    <dbReference type="NCBI Taxonomy" id="1502842"/>
    <lineage>
        <taxon>Bacteria</taxon>
        <taxon>Pseudomonadati</taxon>
        <taxon>Pseudomonadota</taxon>
        <taxon>Alphaproteobacteria</taxon>
        <taxon>Acetobacterales</taxon>
        <taxon>Acetobacteraceae</taxon>
        <taxon>Acetobacter</taxon>
    </lineage>
</organism>
<evidence type="ECO:0000313" key="2">
    <source>
        <dbReference type="Proteomes" id="UP001301152"/>
    </source>
</evidence>
<evidence type="ECO:0000313" key="1">
    <source>
        <dbReference type="EMBL" id="MCX2564602.1"/>
    </source>
</evidence>